<dbReference type="CTD" id="10922"/>
<dbReference type="PANTHER" id="PTHR21228:SF4">
    <property type="entry name" value="FAS-ACTIVATED SERINE_THREONINE KINASE"/>
    <property type="match status" value="1"/>
</dbReference>
<keyword evidence="6" id="KW-0808">Transferase</keyword>
<evidence type="ECO:0000256" key="1">
    <source>
        <dbReference type="ARBA" id="ARBA00004173"/>
    </source>
</evidence>
<keyword evidence="6" id="KW-0418">Kinase</keyword>
<dbReference type="Pfam" id="PF08373">
    <property type="entry name" value="RAP"/>
    <property type="match status" value="1"/>
</dbReference>
<gene>
    <name evidence="6" type="primary">FASTK</name>
</gene>
<sequence length="531" mass="57448">MLRPRRPAELLRRRLPLALPAAAAGLHRPPQAALQGLLERWRARHPPAPGPAAGSAGAPRPGPAGAEAASRARPPGDAALRALFGSPAFCQRRPARRPADWLPGRVDGLSPATVALIAKYLARHRLREPRLLDSLADFLLARVQQLDPKVIQKMVFPFSRTNYRPSNHPELFSQLESVLVQKAAASPLATVNILMSLFQLQHFPLAALHKVFSPVFLGNVTSSPCGLIVRRYLSFLDAAVALEVQQYDGPRLDPQYRVCMFDGALTADEANHKYSYKGLVAEALRQLVGEDGFRQNEVLPPGYCADFLLWISHSGSVLPLRQVSQPSQAVSPPETPYFQTLSLATLQASLSRQQRLSSSILVPEETPQLPTPQGCGCCPGEEPSTTTALPSSPFTMGSSPTGSLCSTAEAAPHFSPPTQGIGPQQHLPKEGHLLPAAPVGSPCLPSSAGAVPDGTQKAQGIHRVVLSVNDEWHYCQSSSVLVGSRAMRNRHLHLLGYHLVQLPYKDLEKVIGLGGAKQYLCQKLRRLQVNA</sequence>
<proteinExistence type="predicted"/>
<protein>
    <submittedName>
        <fullName evidence="6">Fas-activated serine/threonine kinase</fullName>
    </submittedName>
</protein>
<dbReference type="GO" id="GO:0003723">
    <property type="term" value="F:RNA binding"/>
    <property type="evidence" value="ECO:0007669"/>
    <property type="project" value="TreeGrafter"/>
</dbReference>
<feature type="domain" description="RAP" evidence="4">
    <location>
        <begin position="464"/>
        <end position="522"/>
    </location>
</feature>
<dbReference type="InterPro" id="IPR050870">
    <property type="entry name" value="FAST_kinase"/>
</dbReference>
<dbReference type="PANTHER" id="PTHR21228">
    <property type="entry name" value="FAST LEU-RICH DOMAIN-CONTAINING"/>
    <property type="match status" value="1"/>
</dbReference>
<dbReference type="AlphaFoldDB" id="A0AA97L9R5"/>
<dbReference type="Pfam" id="PF08368">
    <property type="entry name" value="FAST_2"/>
    <property type="match status" value="1"/>
</dbReference>
<keyword evidence="5" id="KW-1185">Reference proteome</keyword>
<dbReference type="GO" id="GO:0035770">
    <property type="term" value="C:ribonucleoprotein granule"/>
    <property type="evidence" value="ECO:0007669"/>
    <property type="project" value="TreeGrafter"/>
</dbReference>
<dbReference type="InterPro" id="IPR010622">
    <property type="entry name" value="FAST_Leu-rich"/>
</dbReference>
<evidence type="ECO:0000256" key="3">
    <source>
        <dbReference type="SAM" id="MobiDB-lite"/>
    </source>
</evidence>
<evidence type="ECO:0000313" key="5">
    <source>
        <dbReference type="Proteomes" id="UP001190640"/>
    </source>
</evidence>
<dbReference type="GO" id="GO:0005759">
    <property type="term" value="C:mitochondrial matrix"/>
    <property type="evidence" value="ECO:0007669"/>
    <property type="project" value="TreeGrafter"/>
</dbReference>
<evidence type="ECO:0000313" key="6">
    <source>
        <dbReference type="RefSeq" id="XP_054847623.1"/>
    </source>
</evidence>
<dbReference type="Pfam" id="PF06743">
    <property type="entry name" value="FAST_1"/>
    <property type="match status" value="1"/>
</dbReference>
<organism evidence="5 6">
    <name type="scientific">Eublepharis macularius</name>
    <name type="common">Leopard gecko</name>
    <name type="synonym">Cyrtodactylus macularius</name>
    <dbReference type="NCBI Taxonomy" id="481883"/>
    <lineage>
        <taxon>Eukaryota</taxon>
        <taxon>Metazoa</taxon>
        <taxon>Chordata</taxon>
        <taxon>Craniata</taxon>
        <taxon>Vertebrata</taxon>
        <taxon>Euteleostomi</taxon>
        <taxon>Lepidosauria</taxon>
        <taxon>Squamata</taxon>
        <taxon>Bifurcata</taxon>
        <taxon>Gekkota</taxon>
        <taxon>Eublepharidae</taxon>
        <taxon>Eublepharinae</taxon>
        <taxon>Eublepharis</taxon>
    </lineage>
</organism>
<name>A0AA97L9R5_EUBMA</name>
<feature type="region of interest" description="Disordered" evidence="3">
    <location>
        <begin position="43"/>
        <end position="72"/>
    </location>
</feature>
<dbReference type="SMART" id="SM00952">
    <property type="entry name" value="RAP"/>
    <property type="match status" value="1"/>
</dbReference>
<dbReference type="GO" id="GO:0044528">
    <property type="term" value="P:regulation of mitochondrial mRNA stability"/>
    <property type="evidence" value="ECO:0007669"/>
    <property type="project" value="InterPro"/>
</dbReference>
<dbReference type="KEGG" id="emc:129337722"/>
<dbReference type="GeneID" id="129337722"/>
<dbReference type="PROSITE" id="PS51286">
    <property type="entry name" value="RAP"/>
    <property type="match status" value="1"/>
</dbReference>
<keyword evidence="2" id="KW-0496">Mitochondrion</keyword>
<evidence type="ECO:0000259" key="4">
    <source>
        <dbReference type="PROSITE" id="PS51286"/>
    </source>
</evidence>
<dbReference type="GO" id="GO:0016301">
    <property type="term" value="F:kinase activity"/>
    <property type="evidence" value="ECO:0007669"/>
    <property type="project" value="UniProtKB-KW"/>
</dbReference>
<feature type="region of interest" description="Disordered" evidence="3">
    <location>
        <begin position="364"/>
        <end position="406"/>
    </location>
</feature>
<dbReference type="InterPro" id="IPR013584">
    <property type="entry name" value="RAP"/>
</dbReference>
<dbReference type="InterPro" id="IPR013579">
    <property type="entry name" value="FAST_2"/>
</dbReference>
<feature type="compositionally biased region" description="Polar residues" evidence="3">
    <location>
        <begin position="383"/>
        <end position="406"/>
    </location>
</feature>
<reference evidence="6" key="1">
    <citation type="submission" date="2025-08" db="UniProtKB">
        <authorList>
            <consortium name="RefSeq"/>
        </authorList>
    </citation>
    <scope>IDENTIFICATION</scope>
    <source>
        <tissue evidence="6">Blood</tissue>
    </source>
</reference>
<dbReference type="GO" id="GO:0000963">
    <property type="term" value="P:mitochondrial RNA processing"/>
    <property type="evidence" value="ECO:0007669"/>
    <property type="project" value="TreeGrafter"/>
</dbReference>
<dbReference type="RefSeq" id="XP_054847623.1">
    <property type="nucleotide sequence ID" value="XM_054991648.1"/>
</dbReference>
<dbReference type="Proteomes" id="UP001190640">
    <property type="component" value="Chromosome 11"/>
</dbReference>
<accession>A0AA97L9R5</accession>
<evidence type="ECO:0000256" key="2">
    <source>
        <dbReference type="ARBA" id="ARBA00023128"/>
    </source>
</evidence>
<feature type="compositionally biased region" description="Low complexity" evidence="3">
    <location>
        <begin position="51"/>
        <end position="72"/>
    </location>
</feature>
<comment type="subcellular location">
    <subcellularLocation>
        <location evidence="1">Mitochondrion</location>
    </subcellularLocation>
</comment>